<protein>
    <recommendedName>
        <fullName evidence="4">Superoxide dismutase</fullName>
    </recommendedName>
</protein>
<reference evidence="2" key="1">
    <citation type="submission" date="2021-01" db="EMBL/GenBank/DDBJ databases">
        <title>Whole genome shotgun sequence of Virgisporangium aliadipatigenens NBRC 105644.</title>
        <authorList>
            <person name="Komaki H."/>
            <person name="Tamura T."/>
        </authorList>
    </citation>
    <scope>NUCLEOTIDE SEQUENCE</scope>
    <source>
        <strain evidence="2">NBRC 105644</strain>
    </source>
</reference>
<sequence length="328" mass="35148">MRIRDPRWPGSSPVGTLVHMIQSVRKAGVVVAATAAALAALSLSPAEAADAGRGPAVTHIDLPDGFPPESIAVENGTAYLGSRADGDIYALDLRSGRGKVISQGPGTQSLGLAIDSRRRQLWVAGGVSGDARVLDLRTGAILAEYQLVPAGSPAFINDVLLTPRGAVFTDSVHDTLYRVRDGRVERVPLTGEWVETPQYNANGITTTPDGRAMLIVNSTTGELFRVEEDGRATRADLGGQIFTHPDGVLREGRTLYVVQNAIDAIAVVELDRSGTAGRLVETLRTDDFDVPTAVARFGDRLYVPNARFGVEEQPDTEYWLTALKVDRH</sequence>
<comment type="caution">
    <text evidence="2">The sequence shown here is derived from an EMBL/GenBank/DDBJ whole genome shotgun (WGS) entry which is preliminary data.</text>
</comment>
<name>A0A8J3YVF7_9ACTN</name>
<dbReference type="InterPro" id="IPR015943">
    <property type="entry name" value="WD40/YVTN_repeat-like_dom_sf"/>
</dbReference>
<proteinExistence type="predicted"/>
<keyword evidence="3" id="KW-1185">Reference proteome</keyword>
<evidence type="ECO:0000313" key="2">
    <source>
        <dbReference type="EMBL" id="GIJ51407.1"/>
    </source>
</evidence>
<dbReference type="EMBL" id="BOPF01000048">
    <property type="protein sequence ID" value="GIJ51407.1"/>
    <property type="molecule type" value="Genomic_DNA"/>
</dbReference>
<organism evidence="2 3">
    <name type="scientific">Virgisporangium aliadipatigenens</name>
    <dbReference type="NCBI Taxonomy" id="741659"/>
    <lineage>
        <taxon>Bacteria</taxon>
        <taxon>Bacillati</taxon>
        <taxon>Actinomycetota</taxon>
        <taxon>Actinomycetes</taxon>
        <taxon>Micromonosporales</taxon>
        <taxon>Micromonosporaceae</taxon>
        <taxon>Virgisporangium</taxon>
    </lineage>
</organism>
<dbReference type="Proteomes" id="UP000619260">
    <property type="component" value="Unassembled WGS sequence"/>
</dbReference>
<dbReference type="SUPFAM" id="SSF101898">
    <property type="entry name" value="NHL repeat"/>
    <property type="match status" value="1"/>
</dbReference>
<dbReference type="Gene3D" id="2.130.10.10">
    <property type="entry name" value="YVTN repeat-like/Quinoprotein amine dehydrogenase"/>
    <property type="match status" value="2"/>
</dbReference>
<evidence type="ECO:0008006" key="4">
    <source>
        <dbReference type="Google" id="ProtNLM"/>
    </source>
</evidence>
<keyword evidence="1" id="KW-0732">Signal</keyword>
<dbReference type="AlphaFoldDB" id="A0A8J3YVF7"/>
<evidence type="ECO:0000256" key="1">
    <source>
        <dbReference type="SAM" id="SignalP"/>
    </source>
</evidence>
<feature type="signal peptide" evidence="1">
    <location>
        <begin position="1"/>
        <end position="48"/>
    </location>
</feature>
<evidence type="ECO:0000313" key="3">
    <source>
        <dbReference type="Proteomes" id="UP000619260"/>
    </source>
</evidence>
<feature type="chain" id="PRO_5035226210" description="Superoxide dismutase" evidence="1">
    <location>
        <begin position="49"/>
        <end position="328"/>
    </location>
</feature>
<accession>A0A8J3YVF7</accession>
<gene>
    <name evidence="2" type="ORF">Val02_82930</name>
</gene>